<evidence type="ECO:0000256" key="1">
    <source>
        <dbReference type="SAM" id="MobiDB-lite"/>
    </source>
</evidence>
<accession>A0A9X3LLP0</accession>
<evidence type="ECO:0000256" key="2">
    <source>
        <dbReference type="SAM" id="Phobius"/>
    </source>
</evidence>
<dbReference type="SMART" id="SM00327">
    <property type="entry name" value="VWA"/>
    <property type="match status" value="1"/>
</dbReference>
<comment type="caution">
    <text evidence="5">The sequence shown here is derived from an EMBL/GenBank/DDBJ whole genome shotgun (WGS) entry which is preliminary data.</text>
</comment>
<keyword evidence="2" id="KW-0812">Transmembrane</keyword>
<keyword evidence="2" id="KW-0472">Membrane</keyword>
<organism evidence="5 6">
    <name type="scientific">Corynebacterium evansiae</name>
    <dbReference type="NCBI Taxonomy" id="2913499"/>
    <lineage>
        <taxon>Bacteria</taxon>
        <taxon>Bacillati</taxon>
        <taxon>Actinomycetota</taxon>
        <taxon>Actinomycetes</taxon>
        <taxon>Mycobacteriales</taxon>
        <taxon>Corynebacteriaceae</taxon>
        <taxon>Corynebacterium</taxon>
    </lineage>
</organism>
<dbReference type="PROSITE" id="PS50234">
    <property type="entry name" value="VWFA"/>
    <property type="match status" value="1"/>
</dbReference>
<reference evidence="5" key="1">
    <citation type="submission" date="2022-02" db="EMBL/GenBank/DDBJ databases">
        <title>Corynebacterium sp. from urogenital microbiome.</title>
        <authorList>
            <person name="Cappelli E.A."/>
            <person name="Ribeiro T.G."/>
            <person name="Peixe L."/>
        </authorList>
    </citation>
    <scope>NUCLEOTIDE SEQUENCE</scope>
    <source>
        <strain evidence="5">C8Ua_174</strain>
    </source>
</reference>
<proteinExistence type="predicted"/>
<gene>
    <name evidence="5" type="ORF">L8V00_09630</name>
</gene>
<dbReference type="Pfam" id="PF13519">
    <property type="entry name" value="VWA_2"/>
    <property type="match status" value="1"/>
</dbReference>
<protein>
    <submittedName>
        <fullName evidence="5">VWA domain-containing protein</fullName>
    </submittedName>
</protein>
<evidence type="ECO:0000256" key="3">
    <source>
        <dbReference type="SAM" id="SignalP"/>
    </source>
</evidence>
<dbReference type="InterPro" id="IPR036465">
    <property type="entry name" value="vWFA_dom_sf"/>
</dbReference>
<dbReference type="InterPro" id="IPR002035">
    <property type="entry name" value="VWF_A"/>
</dbReference>
<keyword evidence="2" id="KW-1133">Transmembrane helix</keyword>
<dbReference type="RefSeq" id="WP_269944897.1">
    <property type="nucleotide sequence ID" value="NZ_JAKMUT010000010.1"/>
</dbReference>
<dbReference type="Proteomes" id="UP001146469">
    <property type="component" value="Unassembled WGS sequence"/>
</dbReference>
<evidence type="ECO:0000313" key="5">
    <source>
        <dbReference type="EMBL" id="MCZ9290457.1"/>
    </source>
</evidence>
<name>A0A9X3LLP0_9CORY</name>
<evidence type="ECO:0000313" key="6">
    <source>
        <dbReference type="Proteomes" id="UP001146469"/>
    </source>
</evidence>
<feature type="transmembrane region" description="Helical" evidence="2">
    <location>
        <begin position="620"/>
        <end position="642"/>
    </location>
</feature>
<feature type="compositionally biased region" description="Acidic residues" evidence="1">
    <location>
        <begin position="605"/>
        <end position="615"/>
    </location>
</feature>
<keyword evidence="3" id="KW-0732">Signal</keyword>
<feature type="compositionally biased region" description="Basic and acidic residues" evidence="1">
    <location>
        <begin position="590"/>
        <end position="604"/>
    </location>
</feature>
<keyword evidence="6" id="KW-1185">Reference proteome</keyword>
<evidence type="ECO:0000259" key="4">
    <source>
        <dbReference type="PROSITE" id="PS50234"/>
    </source>
</evidence>
<dbReference type="AlphaFoldDB" id="A0A9X3LLP0"/>
<feature type="signal peptide" evidence="3">
    <location>
        <begin position="1"/>
        <end position="28"/>
    </location>
</feature>
<dbReference type="SUPFAM" id="SSF53300">
    <property type="entry name" value="vWA-like"/>
    <property type="match status" value="1"/>
</dbReference>
<dbReference type="Gene3D" id="3.40.50.410">
    <property type="entry name" value="von Willebrand factor, type A domain"/>
    <property type="match status" value="1"/>
</dbReference>
<sequence length="646" mass="69235">MTKRRSSLLFAVALIAALMAIVAPPAQEAQAEDEGKNIPPTMLILDASGSMKTPDADGQTRLAAAKDAAQMFSVAVPSDAELGFMVYGTEVGNSPEEREAGCKDVKTLLPVEKGNVTKIPAEVGKVEASGHTPMGPALRQAAKELPEDGERSIVLVSDGEDTCAPPPVCEVAKDLKKEGIDLTINTVGFLVDSKARKELECIAEAGGGEYMDAKDTVSLADSMKRLTTRTAQTTETEAEEISGGDDYSSAAKVPADVETFSTKLREKSDGDRADEDGAEYFSTPIAEGERLALSVATMPPPSQGDGLGKSNFALKLDAEDLDCYLDNSGDTGIIDSNGPYFASYTTKRAGEDCPAGDFKFKVVRKSGPYEGQEIPAEVTIKRFANEDLNGVPEPFEEESYSREDAPQAAEDVETVKPGAWFHDATELKADGKSTVKADIVPGETHVYKIKAEYGQKLRGGMKLVAAPDKELARISQLQVRTLNSVRQAASLQESQSVNPHTEGQSVAFGHAARLNYRNMVGDGEEQPSDVAARKSWLDGDQYIVVFFNNSWGGGEHRDVSEVKNEAATYELTTELTGEKIPGPTFSEASHPQDEDSEDNSKQADESEEKDSEESDSSSNLIWYSLVVGMLIALGGGGVALAYSRKR</sequence>
<feature type="region of interest" description="Disordered" evidence="1">
    <location>
        <begin position="574"/>
        <end position="617"/>
    </location>
</feature>
<dbReference type="EMBL" id="JAKMUT010000010">
    <property type="protein sequence ID" value="MCZ9290457.1"/>
    <property type="molecule type" value="Genomic_DNA"/>
</dbReference>
<feature type="domain" description="VWFA" evidence="4">
    <location>
        <begin position="40"/>
        <end position="226"/>
    </location>
</feature>
<feature type="chain" id="PRO_5040862218" evidence="3">
    <location>
        <begin position="29"/>
        <end position="646"/>
    </location>
</feature>